<name>A0AAV2T6B1_CALDB</name>
<evidence type="ECO:0000256" key="5">
    <source>
        <dbReference type="SAM" id="MobiDB-lite"/>
    </source>
</evidence>
<dbReference type="Pfam" id="PF00096">
    <property type="entry name" value="zf-C2H2"/>
    <property type="match status" value="2"/>
</dbReference>
<evidence type="ECO:0000256" key="1">
    <source>
        <dbReference type="ARBA" id="ARBA00022723"/>
    </source>
</evidence>
<keyword evidence="2 4" id="KW-0863">Zinc-finger</keyword>
<keyword evidence="3" id="KW-0862">Zinc</keyword>
<proteinExistence type="predicted"/>
<evidence type="ECO:0000313" key="7">
    <source>
        <dbReference type="EMBL" id="CAL5132441.1"/>
    </source>
</evidence>
<evidence type="ECO:0000256" key="3">
    <source>
        <dbReference type="ARBA" id="ARBA00022833"/>
    </source>
</evidence>
<evidence type="ECO:0000256" key="2">
    <source>
        <dbReference type="ARBA" id="ARBA00022771"/>
    </source>
</evidence>
<organism evidence="7 8">
    <name type="scientific">Calicophoron daubneyi</name>
    <name type="common">Rumen fluke</name>
    <name type="synonym">Paramphistomum daubneyi</name>
    <dbReference type="NCBI Taxonomy" id="300641"/>
    <lineage>
        <taxon>Eukaryota</taxon>
        <taxon>Metazoa</taxon>
        <taxon>Spiralia</taxon>
        <taxon>Lophotrochozoa</taxon>
        <taxon>Platyhelminthes</taxon>
        <taxon>Trematoda</taxon>
        <taxon>Digenea</taxon>
        <taxon>Plagiorchiida</taxon>
        <taxon>Pronocephalata</taxon>
        <taxon>Paramphistomoidea</taxon>
        <taxon>Paramphistomidae</taxon>
        <taxon>Calicophoron</taxon>
    </lineage>
</organism>
<comment type="caution">
    <text evidence="7">The sequence shown here is derived from an EMBL/GenBank/DDBJ whole genome shotgun (WGS) entry which is preliminary data.</text>
</comment>
<dbReference type="PROSITE" id="PS00028">
    <property type="entry name" value="ZINC_FINGER_C2H2_1"/>
    <property type="match status" value="3"/>
</dbReference>
<sequence>MRTSTLERSPFCYTSDLMGSTCFLESGFKYRPDIFPNFCPWSVCEREPSVAQYGLDTSFDSLRGDNSLKTPPTTGTASPFIVDQCEYDQKDKNLHQSTTSSVETTRLPSGENFPSSLWPPSNSAQDNLFSAANNGPNNNAFLNQPGLVETSKELNPTPSLQTSSTQLSISMSDIAEQLMSNYVPPVTSPTSTAQDVVKFDLLPVECKPEEDDGSKCRRPYAEARAVSEPTNIVDREIKNESEAQRNSEWPSMTRSLSPYFSLNIDSFLQLSFAQPQNEKLNANRNSFRYGDSYTQQKESGSKNLPFGQSCIPQRVEQETPTCSSFTKPNLSEMRDLTSPTQSAGQGINTYETLQTTVTDSLCVPTQPNFCWNKRLYPDERTFFENPVNSCPLATPSSWKTEGCPQKNESNQMKGSYNDRQKCYSCFSCEENLRNRSKNAWMNNKTAFSEKSPIPSSLRSIPGKGPLFAEIQQFPYTMQYSTDPGKCALPNPLSQTMDPVNHTNCMVPQACHSSEIGTRAEAKLDGFGSSQLAVSPTGRKTTSNKGKIKTVSNNPAAVHQCSFNGCQKSYSKSSHLKAHMRTHTGEKPYVCLWPGCGWRFARSDELTRHNRKHTGARPFHCQVCCRAFARSDHLALHAKKHVT</sequence>
<dbReference type="InterPro" id="IPR013087">
    <property type="entry name" value="Znf_C2H2_type"/>
</dbReference>
<keyword evidence="1" id="KW-0479">Metal-binding</keyword>
<dbReference type="PROSITE" id="PS50157">
    <property type="entry name" value="ZINC_FINGER_C2H2_2"/>
    <property type="match status" value="3"/>
</dbReference>
<dbReference type="Gene3D" id="3.30.160.60">
    <property type="entry name" value="Classic Zinc Finger"/>
    <property type="match status" value="3"/>
</dbReference>
<dbReference type="EMBL" id="CAXLJL010000123">
    <property type="protein sequence ID" value="CAL5132441.1"/>
    <property type="molecule type" value="Genomic_DNA"/>
</dbReference>
<dbReference type="SMART" id="SM00355">
    <property type="entry name" value="ZnF_C2H2"/>
    <property type="match status" value="3"/>
</dbReference>
<dbReference type="Proteomes" id="UP001497525">
    <property type="component" value="Unassembled WGS sequence"/>
</dbReference>
<dbReference type="FunFam" id="3.30.160.60:FF:000007">
    <property type="entry name" value="Basic krueppel-like factor 3"/>
    <property type="match status" value="1"/>
</dbReference>
<feature type="compositionally biased region" description="Polar residues" evidence="5">
    <location>
        <begin position="95"/>
        <end position="126"/>
    </location>
</feature>
<dbReference type="SUPFAM" id="SSF57667">
    <property type="entry name" value="beta-beta-alpha zinc fingers"/>
    <property type="match status" value="1"/>
</dbReference>
<feature type="domain" description="C2H2-type" evidence="6">
    <location>
        <begin position="618"/>
        <end position="642"/>
    </location>
</feature>
<accession>A0AAV2T6B1</accession>
<evidence type="ECO:0000259" key="6">
    <source>
        <dbReference type="PROSITE" id="PS50157"/>
    </source>
</evidence>
<dbReference type="GO" id="GO:0008270">
    <property type="term" value="F:zinc ion binding"/>
    <property type="evidence" value="ECO:0007669"/>
    <property type="project" value="UniProtKB-KW"/>
</dbReference>
<feature type="domain" description="C2H2-type" evidence="6">
    <location>
        <begin position="588"/>
        <end position="617"/>
    </location>
</feature>
<feature type="domain" description="C2H2-type" evidence="6">
    <location>
        <begin position="558"/>
        <end position="587"/>
    </location>
</feature>
<feature type="compositionally biased region" description="Low complexity" evidence="5">
    <location>
        <begin position="127"/>
        <end position="143"/>
    </location>
</feature>
<feature type="region of interest" description="Disordered" evidence="5">
    <location>
        <begin position="93"/>
        <end position="144"/>
    </location>
</feature>
<dbReference type="GO" id="GO:0000978">
    <property type="term" value="F:RNA polymerase II cis-regulatory region sequence-specific DNA binding"/>
    <property type="evidence" value="ECO:0007669"/>
    <property type="project" value="TreeGrafter"/>
</dbReference>
<evidence type="ECO:0000313" key="8">
    <source>
        <dbReference type="Proteomes" id="UP001497525"/>
    </source>
</evidence>
<reference evidence="7" key="1">
    <citation type="submission" date="2024-06" db="EMBL/GenBank/DDBJ databases">
        <authorList>
            <person name="Liu X."/>
            <person name="Lenzi L."/>
            <person name="Haldenby T S."/>
            <person name="Uol C."/>
        </authorList>
    </citation>
    <scope>NUCLEOTIDE SEQUENCE</scope>
</reference>
<feature type="region of interest" description="Disordered" evidence="5">
    <location>
        <begin position="326"/>
        <end position="345"/>
    </location>
</feature>
<dbReference type="PANTHER" id="PTHR23235">
    <property type="entry name" value="KRUEPPEL-LIKE TRANSCRIPTION FACTOR"/>
    <property type="match status" value="1"/>
</dbReference>
<dbReference type="InterPro" id="IPR036236">
    <property type="entry name" value="Znf_C2H2_sf"/>
</dbReference>
<protein>
    <recommendedName>
        <fullName evidence="6">C2H2-type domain-containing protein</fullName>
    </recommendedName>
</protein>
<dbReference type="GO" id="GO:0000981">
    <property type="term" value="F:DNA-binding transcription factor activity, RNA polymerase II-specific"/>
    <property type="evidence" value="ECO:0007669"/>
    <property type="project" value="TreeGrafter"/>
</dbReference>
<dbReference type="AlphaFoldDB" id="A0AAV2T6B1"/>
<evidence type="ECO:0000256" key="4">
    <source>
        <dbReference type="PROSITE-ProRule" id="PRU00042"/>
    </source>
</evidence>
<gene>
    <name evidence="7" type="ORF">CDAUBV1_LOCUS5266</name>
</gene>
<dbReference type="PANTHER" id="PTHR23235:SF120">
    <property type="entry name" value="KRUPPEL-LIKE FACTOR 15"/>
    <property type="match status" value="1"/>
</dbReference>